<dbReference type="Pfam" id="PF08659">
    <property type="entry name" value="KR"/>
    <property type="match status" value="1"/>
</dbReference>
<evidence type="ECO:0000259" key="3">
    <source>
        <dbReference type="SMART" id="SM00822"/>
    </source>
</evidence>
<dbReference type="PANTHER" id="PTHR43775:SF37">
    <property type="entry name" value="SI:DKEY-61P9.11"/>
    <property type="match status" value="1"/>
</dbReference>
<dbReference type="Gene3D" id="3.40.50.720">
    <property type="entry name" value="NAD(P)-binding Rossmann-like Domain"/>
    <property type="match status" value="1"/>
</dbReference>
<comment type="caution">
    <text evidence="4">The sequence shown here is derived from an EMBL/GenBank/DDBJ whole genome shotgun (WGS) entry which is preliminary data.</text>
</comment>
<dbReference type="SMART" id="SM00822">
    <property type="entry name" value="PKS_KR"/>
    <property type="match status" value="1"/>
</dbReference>
<dbReference type="InterPro" id="IPR013968">
    <property type="entry name" value="PKS_KR"/>
</dbReference>
<gene>
    <name evidence="4" type="ORF">N7505_003797</name>
</gene>
<evidence type="ECO:0000256" key="1">
    <source>
        <dbReference type="ARBA" id="ARBA00022450"/>
    </source>
</evidence>
<dbReference type="InterPro" id="IPR050091">
    <property type="entry name" value="PKS_NRPS_Biosynth_Enz"/>
</dbReference>
<feature type="domain" description="Ketoreductase" evidence="3">
    <location>
        <begin position="13"/>
        <end position="151"/>
    </location>
</feature>
<proteinExistence type="predicted"/>
<keyword evidence="2" id="KW-0597">Phosphoprotein</keyword>
<keyword evidence="5" id="KW-1185">Reference proteome</keyword>
<evidence type="ECO:0000313" key="5">
    <source>
        <dbReference type="Proteomes" id="UP001220256"/>
    </source>
</evidence>
<dbReference type="Proteomes" id="UP001220256">
    <property type="component" value="Unassembled WGS sequence"/>
</dbReference>
<evidence type="ECO:0000256" key="2">
    <source>
        <dbReference type="ARBA" id="ARBA00022553"/>
    </source>
</evidence>
<reference evidence="4 5" key="1">
    <citation type="journal article" date="2023" name="IMA Fungus">
        <title>Comparative genomic study of the Penicillium genus elucidates a diverse pangenome and 15 lateral gene transfer events.</title>
        <authorList>
            <person name="Petersen C."/>
            <person name="Sorensen T."/>
            <person name="Nielsen M.R."/>
            <person name="Sondergaard T.E."/>
            <person name="Sorensen J.L."/>
            <person name="Fitzpatrick D.A."/>
            <person name="Frisvad J.C."/>
            <person name="Nielsen K.L."/>
        </authorList>
    </citation>
    <scope>NUCLEOTIDE SEQUENCE [LARGE SCALE GENOMIC DNA]</scope>
    <source>
        <strain evidence="4 5">IBT 3361</strain>
    </source>
</reference>
<organism evidence="4 5">
    <name type="scientific">Penicillium chrysogenum</name>
    <name type="common">Penicillium notatum</name>
    <dbReference type="NCBI Taxonomy" id="5076"/>
    <lineage>
        <taxon>Eukaryota</taxon>
        <taxon>Fungi</taxon>
        <taxon>Dikarya</taxon>
        <taxon>Ascomycota</taxon>
        <taxon>Pezizomycotina</taxon>
        <taxon>Eurotiomycetes</taxon>
        <taxon>Eurotiomycetidae</taxon>
        <taxon>Eurotiales</taxon>
        <taxon>Aspergillaceae</taxon>
        <taxon>Penicillium</taxon>
        <taxon>Penicillium chrysogenum species complex</taxon>
    </lineage>
</organism>
<dbReference type="InterPro" id="IPR057326">
    <property type="entry name" value="KR_dom"/>
</dbReference>
<name>A0ABQ8WRF3_PENCH</name>
<protein>
    <submittedName>
        <fullName evidence="4">Phenolpthiocerol synthesis polyketide synthase ppsB</fullName>
    </submittedName>
</protein>
<keyword evidence="1" id="KW-0596">Phosphopantetheine</keyword>
<sequence>MRWGRSYRTPLPFIYLFVGGLGGLGRSFAREFVACGARHIAFISRSGDSSADAKITVQALTTFVAVTKAYRAWVADIADEPAFLSAMQECATDFPPTAGVVQIAMILRDTLFEKISYTDWTEPMRPKVQGPLNLHLPATVVVKVAVDLGIMRD</sequence>
<dbReference type="PANTHER" id="PTHR43775">
    <property type="entry name" value="FATTY ACID SYNTHASE"/>
    <property type="match status" value="1"/>
</dbReference>
<evidence type="ECO:0000313" key="4">
    <source>
        <dbReference type="EMBL" id="KAJ5275252.1"/>
    </source>
</evidence>
<dbReference type="EMBL" id="JAPVEB010000002">
    <property type="protein sequence ID" value="KAJ5275252.1"/>
    <property type="molecule type" value="Genomic_DNA"/>
</dbReference>
<dbReference type="InterPro" id="IPR036291">
    <property type="entry name" value="NAD(P)-bd_dom_sf"/>
</dbReference>
<dbReference type="SUPFAM" id="SSF51735">
    <property type="entry name" value="NAD(P)-binding Rossmann-fold domains"/>
    <property type="match status" value="1"/>
</dbReference>
<accession>A0ABQ8WRF3</accession>